<name>A0ACC5ZKJ6_9TELE</name>
<protein>
    <submittedName>
        <fullName evidence="1">Uncharacterized protein</fullName>
    </submittedName>
</protein>
<proteinExistence type="predicted"/>
<reference evidence="1" key="1">
    <citation type="submission" date="2020-02" db="EMBL/GenBank/DDBJ databases">
        <title>Genome sequencing of the panga catfish, Pangasius djambal.</title>
        <authorList>
            <person name="Wen M."/>
            <person name="Zahm M."/>
            <person name="Roques C."/>
            <person name="Cabau C."/>
            <person name="Klopp C."/>
            <person name="Donnadieu C."/>
            <person name="Jouanno E."/>
            <person name="Avarre J.-C."/>
            <person name="Campet M."/>
            <person name="Ha T."/>
            <person name="Dugue R."/>
            <person name="Lampietro C."/>
            <person name="Louis A."/>
            <person name="Herpin A."/>
            <person name="Echchiki A."/>
            <person name="Berthelot C."/>
            <person name="Parey E."/>
            <person name="Roest-Crollius H."/>
            <person name="Braasch I."/>
            <person name="Postlethwait J.H."/>
            <person name="Bobe J."/>
            <person name="Montfort J."/>
            <person name="Bouchez O."/>
            <person name="Begum T."/>
            <person name="Schartl M."/>
            <person name="Gustiano R."/>
            <person name="Guiguen Y."/>
        </authorList>
    </citation>
    <scope>NUCLEOTIDE SEQUENCE</scope>
    <source>
        <strain evidence="1">Pdj_M5554</strain>
    </source>
</reference>
<evidence type="ECO:0000313" key="2">
    <source>
        <dbReference type="Proteomes" id="UP000830395"/>
    </source>
</evidence>
<accession>A0ACC5ZKJ6</accession>
<keyword evidence="2" id="KW-1185">Reference proteome</keyword>
<sequence length="168" mass="18927">MRNGQTKGLLLFCLIFVKGCLASDDIIMSERVRARLGQSASLYCKVKDELHVTLFEWSRCNDSSFIAVLNPGQGSHIKEPYIGHVSISEYHNLTITQVQDRDFGEYCCKATTFPKGSLVGRVLLLKDEEKNEEVDKPRGPPAGNNNPMIQNIAHGPYRRFNVNLHNFS</sequence>
<dbReference type="EMBL" id="CM041001">
    <property type="protein sequence ID" value="MCJ8748337.1"/>
    <property type="molecule type" value="Genomic_DNA"/>
</dbReference>
<dbReference type="Proteomes" id="UP000830395">
    <property type="component" value="Chromosome 27"/>
</dbReference>
<comment type="caution">
    <text evidence="1">The sequence shown here is derived from an EMBL/GenBank/DDBJ whole genome shotgun (WGS) entry which is preliminary data.</text>
</comment>
<organism evidence="1 2">
    <name type="scientific">Pangasius djambal</name>
    <dbReference type="NCBI Taxonomy" id="1691987"/>
    <lineage>
        <taxon>Eukaryota</taxon>
        <taxon>Metazoa</taxon>
        <taxon>Chordata</taxon>
        <taxon>Craniata</taxon>
        <taxon>Vertebrata</taxon>
        <taxon>Euteleostomi</taxon>
        <taxon>Actinopterygii</taxon>
        <taxon>Neopterygii</taxon>
        <taxon>Teleostei</taxon>
        <taxon>Ostariophysi</taxon>
        <taxon>Siluriformes</taxon>
        <taxon>Pangasiidae</taxon>
        <taxon>Pangasius</taxon>
    </lineage>
</organism>
<gene>
    <name evidence="1" type="ORF">PDJAM_G00163820</name>
</gene>
<evidence type="ECO:0000313" key="1">
    <source>
        <dbReference type="EMBL" id="MCJ8748337.1"/>
    </source>
</evidence>